<keyword evidence="3" id="KW-1185">Reference proteome</keyword>
<dbReference type="HOGENOM" id="CLU_1396687_0_0_1"/>
<sequence length="195" mass="23708">MDFNRESEVRELERRFNDSIELCDNSSKDRKKARDAHPFRVKYESSRDEKIHNVEQELFRLKEMQSRVLGIQETIEETIEKEVKKSKEKEIKELKNKYKARLLEIEALYKEKEKEIKRDYEQKMEKIIQKLKEKAKETIKLKVAEEVQELKKHLEKRVLEVKLRDKAVIDKLSQMYIDLKEKYKRDVQKIHNTDA</sequence>
<dbReference type="VEuPathDB" id="MicrosporidiaDB:NEQG_02349"/>
<proteinExistence type="predicted"/>
<dbReference type="InParanoid" id="I3EE21"/>
<organism evidence="2 3">
    <name type="scientific">Nematocida parisii (strain ERTm3)</name>
    <name type="common">Nematode killer fungus</name>
    <dbReference type="NCBI Taxonomy" id="935791"/>
    <lineage>
        <taxon>Eukaryota</taxon>
        <taxon>Fungi</taxon>
        <taxon>Fungi incertae sedis</taxon>
        <taxon>Microsporidia</taxon>
        <taxon>Nematocida</taxon>
    </lineage>
</organism>
<dbReference type="OMA" id="TVEQEMF"/>
<evidence type="ECO:0000313" key="2">
    <source>
        <dbReference type="EMBL" id="EIJ87468.1"/>
    </source>
</evidence>
<dbReference type="AlphaFoldDB" id="I3EE21"/>
<evidence type="ECO:0000313" key="3">
    <source>
        <dbReference type="Proteomes" id="UP000002872"/>
    </source>
</evidence>
<dbReference type="Proteomes" id="UP000002872">
    <property type="component" value="Unassembled WGS sequence"/>
</dbReference>
<gene>
    <name evidence="2" type="ORF">NEQG_02349</name>
</gene>
<feature type="coiled-coil region" evidence="1">
    <location>
        <begin position="61"/>
        <end position="164"/>
    </location>
</feature>
<keyword evidence="1" id="KW-0175">Coiled coil</keyword>
<name>I3EE21_NEMP3</name>
<evidence type="ECO:0000256" key="1">
    <source>
        <dbReference type="SAM" id="Coils"/>
    </source>
</evidence>
<accession>I3EE21</accession>
<protein>
    <submittedName>
        <fullName evidence="2">Uncharacterized protein</fullName>
    </submittedName>
</protein>
<reference evidence="2" key="1">
    <citation type="submission" date="2011-01" db="EMBL/GenBank/DDBJ databases">
        <title>The Genome Sequence of Nematocida parisii strain ERTm3.</title>
        <authorList>
            <consortium name="The Broad Institute Genome Sequencing Platform"/>
            <consortium name="The Broad Institute Genome Sequencing Center for Infectious Disease"/>
            <person name="Cuomo C."/>
            <person name="Troemel E."/>
            <person name="Young S.K."/>
            <person name="Zeng Q."/>
            <person name="Gargeya S."/>
            <person name="Fitzgerald M."/>
            <person name="Haas B."/>
            <person name="Abouelleil A."/>
            <person name="Alvarado L."/>
            <person name="Arachchi H.M."/>
            <person name="Berlin A."/>
            <person name="Chapman S.B."/>
            <person name="Gearin G."/>
            <person name="Goldberg J."/>
            <person name="Griggs A."/>
            <person name="Gujja S."/>
            <person name="Hansen M."/>
            <person name="Heiman D."/>
            <person name="Howarth C."/>
            <person name="Larimer J."/>
            <person name="Lui A."/>
            <person name="MacDonald P.J.P."/>
            <person name="McCowen C."/>
            <person name="Montmayeur A."/>
            <person name="Murphy C."/>
            <person name="Neiman D."/>
            <person name="Pearson M."/>
            <person name="Priest M."/>
            <person name="Roberts A."/>
            <person name="Saif S."/>
            <person name="Shea T."/>
            <person name="Sisk P."/>
            <person name="Stolte C."/>
            <person name="Sykes S."/>
            <person name="Wortman J."/>
            <person name="Nusbaum C."/>
            <person name="Birren B."/>
        </authorList>
    </citation>
    <scope>NUCLEOTIDE SEQUENCE</scope>
    <source>
        <strain evidence="2">ERTm3</strain>
    </source>
</reference>
<dbReference type="OrthoDB" id="2195621at2759"/>
<dbReference type="EMBL" id="GL870882">
    <property type="protein sequence ID" value="EIJ87468.1"/>
    <property type="molecule type" value="Genomic_DNA"/>
</dbReference>